<dbReference type="RefSeq" id="XP_018689244.1">
    <property type="nucleotide sequence ID" value="XM_018841535.1"/>
</dbReference>
<dbReference type="STRING" id="1367422.A0A178Z7Y9"/>
<comment type="caution">
    <text evidence="4">The sequence shown here is derived from an EMBL/GenBank/DDBJ whole genome shotgun (WGS) entry which is preliminary data.</text>
</comment>
<dbReference type="GO" id="GO:0016491">
    <property type="term" value="F:oxidoreductase activity"/>
    <property type="evidence" value="ECO:0007669"/>
    <property type="project" value="UniProtKB-KW"/>
</dbReference>
<sequence length="340" mass="39006">MEYQYLGRSGLKVSKVILGAMSYGMPEWQGWVLNEEDSLPLLEHAYKVGIRTWDTADVYSHGRSEEIIGKAIKKYNIPRERLVILSKCYFGVTPDKPSNPVSAVTINDGDMLNQMGLSRKHILDAVDKSVARLGTYIDVLQIHRLDRSVPREEIMRALNDVVESGKVRYIGASSMAAWEFQELQNVADKHGWHKFISMQNYYNLLYREEEHEMIPYCNHTGVGLVPWSPVARGALTRPFNNRDTLREKTDNYLQAQIRSREDKVDEEIVGRVEEVAKKMGKTMAQIAIAWCLSKKDVCPIVGLNKKERMDEAVEACKIKLSDEDIKYLEEPYMPKKKQGY</sequence>
<dbReference type="InterPro" id="IPR023210">
    <property type="entry name" value="NADP_OxRdtase_dom"/>
</dbReference>
<accession>A0A178Z7Y9</accession>
<name>A0A178Z7Y9_9EURO</name>
<reference evidence="4 5" key="1">
    <citation type="submission" date="2016-04" db="EMBL/GenBank/DDBJ databases">
        <title>Draft genome of Fonsecaea erecta CBS 125763.</title>
        <authorList>
            <person name="Weiss V.A."/>
            <person name="Vicente V.A."/>
            <person name="Raittz R.T."/>
            <person name="Moreno L.F."/>
            <person name="De Souza E.M."/>
            <person name="Pedrosa F.O."/>
            <person name="Steffens M.B."/>
            <person name="Faoro H."/>
            <person name="Tadra-Sfeir M.Z."/>
            <person name="Najafzadeh M.J."/>
            <person name="Felipe M.S."/>
            <person name="Teixeira M."/>
            <person name="Sun J."/>
            <person name="Xi L."/>
            <person name="Gomes R."/>
            <person name="De Azevedo C.M."/>
            <person name="Salgado C.G."/>
            <person name="Da Silva M.B."/>
            <person name="Nascimento M.F."/>
            <person name="Queiroz-Telles F."/>
            <person name="Attili D.S."/>
            <person name="Gorbushina A."/>
        </authorList>
    </citation>
    <scope>NUCLEOTIDE SEQUENCE [LARGE SCALE GENOMIC DNA]</scope>
    <source>
        <strain evidence="4 5">CBS 125763</strain>
    </source>
</reference>
<protein>
    <submittedName>
        <fullName evidence="4">Versiconal hemiacetal acetate reductase</fullName>
    </submittedName>
</protein>
<dbReference type="CDD" id="cd19079">
    <property type="entry name" value="AKR_EcYajO-like"/>
    <property type="match status" value="1"/>
</dbReference>
<dbReference type="InterPro" id="IPR036812">
    <property type="entry name" value="NAD(P)_OxRdtase_dom_sf"/>
</dbReference>
<dbReference type="SUPFAM" id="SSF51430">
    <property type="entry name" value="NAD(P)-linked oxidoreductase"/>
    <property type="match status" value="1"/>
</dbReference>
<keyword evidence="1" id="KW-0560">Oxidoreductase</keyword>
<evidence type="ECO:0000313" key="4">
    <source>
        <dbReference type="EMBL" id="OAP55877.1"/>
    </source>
</evidence>
<dbReference type="FunFam" id="3.20.20.100:FF:000004">
    <property type="entry name" value="Oxidoreductase, aldo/keto reductase"/>
    <property type="match status" value="1"/>
</dbReference>
<gene>
    <name evidence="4" type="ORF">AYL99_10029</name>
</gene>
<keyword evidence="5" id="KW-1185">Reference proteome</keyword>
<dbReference type="AlphaFoldDB" id="A0A178Z7Y9"/>
<dbReference type="InterPro" id="IPR050523">
    <property type="entry name" value="AKR_Detox_Biosynth"/>
</dbReference>
<dbReference type="EMBL" id="LVYI01000010">
    <property type="protein sequence ID" value="OAP55877.1"/>
    <property type="molecule type" value="Genomic_DNA"/>
</dbReference>
<dbReference type="Pfam" id="PF00248">
    <property type="entry name" value="Aldo_ket_red"/>
    <property type="match status" value="1"/>
</dbReference>
<dbReference type="PANTHER" id="PTHR43364">
    <property type="entry name" value="NADH-SPECIFIC METHYLGLYOXAL REDUCTASE-RELATED"/>
    <property type="match status" value="1"/>
</dbReference>
<dbReference type="GeneID" id="30014197"/>
<feature type="domain" description="NADP-dependent oxidoreductase" evidence="3">
    <location>
        <begin position="15"/>
        <end position="330"/>
    </location>
</feature>
<dbReference type="Gene3D" id="3.20.20.100">
    <property type="entry name" value="NADP-dependent oxidoreductase domain"/>
    <property type="match status" value="1"/>
</dbReference>
<evidence type="ECO:0000256" key="2">
    <source>
        <dbReference type="ARBA" id="ARBA00038157"/>
    </source>
</evidence>
<dbReference type="PANTHER" id="PTHR43364:SF15">
    <property type="entry name" value="ARYL-ALCOHOL DEHYDROGENASE AAD16-RELATED"/>
    <property type="match status" value="1"/>
</dbReference>
<comment type="similarity">
    <text evidence="2">Belongs to the aldo/keto reductase family. Aldo/keto reductase 2 subfamily.</text>
</comment>
<evidence type="ECO:0000259" key="3">
    <source>
        <dbReference type="Pfam" id="PF00248"/>
    </source>
</evidence>
<dbReference type="GO" id="GO:0005829">
    <property type="term" value="C:cytosol"/>
    <property type="evidence" value="ECO:0007669"/>
    <property type="project" value="UniProtKB-ARBA"/>
</dbReference>
<evidence type="ECO:0000256" key="1">
    <source>
        <dbReference type="ARBA" id="ARBA00023002"/>
    </source>
</evidence>
<dbReference type="Proteomes" id="UP000078343">
    <property type="component" value="Unassembled WGS sequence"/>
</dbReference>
<evidence type="ECO:0000313" key="5">
    <source>
        <dbReference type="Proteomes" id="UP000078343"/>
    </source>
</evidence>
<organism evidence="4 5">
    <name type="scientific">Fonsecaea erecta</name>
    <dbReference type="NCBI Taxonomy" id="1367422"/>
    <lineage>
        <taxon>Eukaryota</taxon>
        <taxon>Fungi</taxon>
        <taxon>Dikarya</taxon>
        <taxon>Ascomycota</taxon>
        <taxon>Pezizomycotina</taxon>
        <taxon>Eurotiomycetes</taxon>
        <taxon>Chaetothyriomycetidae</taxon>
        <taxon>Chaetothyriales</taxon>
        <taxon>Herpotrichiellaceae</taxon>
        <taxon>Fonsecaea</taxon>
    </lineage>
</organism>
<proteinExistence type="inferred from homology"/>
<dbReference type="OrthoDB" id="1720422at2759"/>